<feature type="signal peptide" evidence="2">
    <location>
        <begin position="1"/>
        <end position="27"/>
    </location>
</feature>
<dbReference type="Proteomes" id="UP000002368">
    <property type="component" value="Chromosome"/>
</dbReference>
<dbReference type="EMBL" id="CP002017">
    <property type="protein sequence ID" value="ADG05288.1"/>
    <property type="molecule type" value="Genomic_DNA"/>
</dbReference>
<dbReference type="Pfam" id="PF05573">
    <property type="entry name" value="NosL"/>
    <property type="match status" value="1"/>
</dbReference>
<dbReference type="eggNOG" id="COG4314">
    <property type="taxonomic scope" value="Bacteria"/>
</dbReference>
<dbReference type="KEGG" id="bts:Btus_0520"/>
<name>D5WTW8_KYRT2</name>
<keyword evidence="3" id="KW-0449">Lipoprotein</keyword>
<dbReference type="SUPFAM" id="SSF160387">
    <property type="entry name" value="NosL/MerB-like"/>
    <property type="match status" value="1"/>
</dbReference>
<dbReference type="PANTHER" id="PTHR41247:SF1">
    <property type="entry name" value="HTH-TYPE TRANSCRIPTIONAL REPRESSOR YCNK"/>
    <property type="match status" value="1"/>
</dbReference>
<dbReference type="Gene3D" id="3.30.70.2050">
    <property type="match status" value="1"/>
</dbReference>
<gene>
    <name evidence="3" type="ordered locus">Btus_0520</name>
</gene>
<organism evidence="3 4">
    <name type="scientific">Kyrpidia tusciae (strain DSM 2912 / NBRC 15312 / T2)</name>
    <name type="common">Bacillus tusciae</name>
    <dbReference type="NCBI Taxonomy" id="562970"/>
    <lineage>
        <taxon>Bacteria</taxon>
        <taxon>Bacillati</taxon>
        <taxon>Bacillota</taxon>
        <taxon>Bacilli</taxon>
        <taxon>Bacillales</taxon>
        <taxon>Alicyclobacillaceae</taxon>
        <taxon>Kyrpidia</taxon>
    </lineage>
</organism>
<protein>
    <submittedName>
        <fullName evidence="3">Lipoprotein</fullName>
    </submittedName>
</protein>
<dbReference type="AlphaFoldDB" id="D5WTW8"/>
<accession>D5WTW8</accession>
<evidence type="ECO:0000256" key="2">
    <source>
        <dbReference type="SAM" id="SignalP"/>
    </source>
</evidence>
<dbReference type="InterPro" id="IPR008719">
    <property type="entry name" value="N2O_reductase_NosL"/>
</dbReference>
<dbReference type="RefSeq" id="WP_013074581.1">
    <property type="nucleotide sequence ID" value="NC_014098.1"/>
</dbReference>
<dbReference type="HOGENOM" id="CLU_108823_0_0_9"/>
<evidence type="ECO:0000313" key="4">
    <source>
        <dbReference type="Proteomes" id="UP000002368"/>
    </source>
</evidence>
<dbReference type="STRING" id="562970.Btus_0520"/>
<sequence length="189" mass="20665">MKIKRMIGMLAATAALSLALAGCGKQAAQPAAIDPAVDKCAVCHMTVKDDHFATEIILADGQALKFDDLGCMNKWTQQNGTSQVAQRFVRDYNSSQWLKFEDATYVYDPNIVTPMAYNVVSFQNKADAENFLKQYPGGKLFAADQLGSHNWARNMEMMKKMKEQMNMNSGSMSGGSMNGGNMSGAEMGH</sequence>
<dbReference type="OrthoDB" id="9792749at2"/>
<dbReference type="PANTHER" id="PTHR41247">
    <property type="entry name" value="HTH-TYPE TRANSCRIPTIONAL REPRESSOR YCNK"/>
    <property type="match status" value="1"/>
</dbReference>
<keyword evidence="2" id="KW-0732">Signal</keyword>
<feature type="compositionally biased region" description="Gly residues" evidence="1">
    <location>
        <begin position="172"/>
        <end position="182"/>
    </location>
</feature>
<proteinExistence type="predicted"/>
<feature type="chain" id="PRO_5003079542" evidence="2">
    <location>
        <begin position="28"/>
        <end position="189"/>
    </location>
</feature>
<feature type="region of interest" description="Disordered" evidence="1">
    <location>
        <begin position="169"/>
        <end position="189"/>
    </location>
</feature>
<keyword evidence="4" id="KW-1185">Reference proteome</keyword>
<dbReference type="PROSITE" id="PS51257">
    <property type="entry name" value="PROKAR_LIPOPROTEIN"/>
    <property type="match status" value="1"/>
</dbReference>
<evidence type="ECO:0000256" key="1">
    <source>
        <dbReference type="SAM" id="MobiDB-lite"/>
    </source>
</evidence>
<evidence type="ECO:0000313" key="3">
    <source>
        <dbReference type="EMBL" id="ADG05288.1"/>
    </source>
</evidence>
<reference evidence="3 4" key="1">
    <citation type="journal article" date="2011" name="Stand. Genomic Sci.">
        <title>Complete genome sequence of the thermophilic, hydrogen-oxidizing Bacillus tusciae type strain (T2) and reclassification in the new genus, Kyrpidia gen. nov. as Kyrpidia tusciae comb. nov. and emendation of the family Alicyclobacillaceae da Costa and Rainey, 2010.</title>
        <authorList>
            <person name="Klenk H.P."/>
            <person name="Lapidus A."/>
            <person name="Chertkov O."/>
            <person name="Copeland A."/>
            <person name="Del Rio T.G."/>
            <person name="Nolan M."/>
            <person name="Lucas S."/>
            <person name="Chen F."/>
            <person name="Tice H."/>
            <person name="Cheng J.F."/>
            <person name="Han C."/>
            <person name="Bruce D."/>
            <person name="Goodwin L."/>
            <person name="Pitluck S."/>
            <person name="Pati A."/>
            <person name="Ivanova N."/>
            <person name="Mavromatis K."/>
            <person name="Daum C."/>
            <person name="Chen A."/>
            <person name="Palaniappan K."/>
            <person name="Chang Y.J."/>
            <person name="Land M."/>
            <person name="Hauser L."/>
            <person name="Jeffries C.D."/>
            <person name="Detter J.C."/>
            <person name="Rohde M."/>
            <person name="Abt B."/>
            <person name="Pukall R."/>
            <person name="Goker M."/>
            <person name="Bristow J."/>
            <person name="Markowitz V."/>
            <person name="Hugenholtz P."/>
            <person name="Eisen J.A."/>
        </authorList>
    </citation>
    <scope>NUCLEOTIDE SEQUENCE [LARGE SCALE GENOMIC DNA]</scope>
    <source>
        <strain evidence="3 4">DSM 2912</strain>
    </source>
</reference>